<evidence type="ECO:0000256" key="9">
    <source>
        <dbReference type="ARBA" id="ARBA00022763"/>
    </source>
</evidence>
<evidence type="ECO:0000256" key="3">
    <source>
        <dbReference type="ARBA" id="ARBA00004286"/>
    </source>
</evidence>
<dbReference type="GO" id="GO:0007095">
    <property type="term" value="P:mitotic G2 DNA damage checkpoint signaling"/>
    <property type="evidence" value="ECO:0007669"/>
    <property type="project" value="TreeGrafter"/>
</dbReference>
<keyword evidence="8 17" id="KW-0255">Endonuclease</keyword>
<keyword evidence="12 17" id="KW-0234">DNA repair</keyword>
<dbReference type="GO" id="GO:0008296">
    <property type="term" value="F:3'-5'-DNA exonuclease activity"/>
    <property type="evidence" value="ECO:0007669"/>
    <property type="project" value="InterPro"/>
</dbReference>
<dbReference type="InterPro" id="IPR029052">
    <property type="entry name" value="Metallo-depent_PP-like"/>
</dbReference>
<name>A0A0X3NQE9_SCHSO</name>
<comment type="subcellular location">
    <subcellularLocation>
        <location evidence="3">Chromosome</location>
    </subcellularLocation>
    <subcellularLocation>
        <location evidence="2">Nucleus</location>
    </subcellularLocation>
</comment>
<dbReference type="Pfam" id="PF04152">
    <property type="entry name" value="Mre11_DNA_bind"/>
    <property type="match status" value="1"/>
</dbReference>
<evidence type="ECO:0000256" key="11">
    <source>
        <dbReference type="ARBA" id="ARBA00022839"/>
    </source>
</evidence>
<feature type="compositionally biased region" description="Polar residues" evidence="18">
    <location>
        <begin position="565"/>
        <end position="583"/>
    </location>
</feature>
<keyword evidence="10 17" id="KW-0378">Hydrolase</keyword>
<evidence type="ECO:0000256" key="8">
    <source>
        <dbReference type="ARBA" id="ARBA00022759"/>
    </source>
</evidence>
<sequence>MLSLILKRQANRFLLPVLRYSYMENSANILRLLVTSDNHVGYLEKDGIRGRDSFTTLEEILCLAQQHDVDFILAGGDLFHENRPSIHCMNEVLRLIRKYCLGDRAVRFEIISDASKNFANVSFPSANYTDPNLNVGVPIFSIHGNHDDPAGPGNVCAPDLLHSCGFLNLFGKSNSVETLEVSPLLLRKGSTKLAIYGIGAVREERLHRLFLNDKVTFWRPEDDAEDWFSLAVVHQNRVRHGPTGYLPENFLPNFLDLVVWGHEHDCRIEPEWNSAQNFYVVQPGSSVATSLIEGEALPKAVGLLEIHGREFKLTRLPLRTVRPFFFEDLILEEELAGVDINSLNLAQRVEEVCADRVSQAISKAAAATAAAISQEKQRLKAEEGETPSRPRFLPPPEPICRLRVDTSGGFESFSILRFGQKFVGRVANPKDLIKFNRNRERAANRSGPAKEGDIAVASTAESEAKSVGLSVDDVETLVCRILASNKNVNLRMFTDAELSKGLRHFVDQIDGSGIKSVVDAVVASTQGHLCVHQCTEDRVASEVSRYMLTRKREASLNGGASAYAQSVTTVSDPDKASTPNSTAVDLEKEWDTRSTVLVRRPMVPSDFSPRIFDGDSENKEAEELGGDSDQDLINQIKDVEYDSTEDGSIASEASSLSGRTGARVATTRGSRRGADRQSRQLDSLLADVPDARVSRAAAG</sequence>
<dbReference type="Gene3D" id="3.60.21.10">
    <property type="match status" value="1"/>
</dbReference>
<dbReference type="InterPro" id="IPR038487">
    <property type="entry name" value="Mre11_capping_dom"/>
</dbReference>
<feature type="domain" description="Mre11 DNA-binding" evidence="19">
    <location>
        <begin position="311"/>
        <end position="505"/>
    </location>
</feature>
<reference evidence="20" key="1">
    <citation type="submission" date="2016-01" db="EMBL/GenBank/DDBJ databases">
        <title>Reference transcriptome for the parasite Schistocephalus solidus: insights into the molecular evolution of parasitism.</title>
        <authorList>
            <person name="Hebert F.O."/>
            <person name="Grambauer S."/>
            <person name="Barber I."/>
            <person name="Landry C.R."/>
            <person name="Aubin-Horth N."/>
        </authorList>
    </citation>
    <scope>NUCLEOTIDE SEQUENCE</scope>
</reference>
<evidence type="ECO:0000256" key="12">
    <source>
        <dbReference type="ARBA" id="ARBA00023204"/>
    </source>
</evidence>
<evidence type="ECO:0000256" key="6">
    <source>
        <dbReference type="ARBA" id="ARBA00022722"/>
    </source>
</evidence>
<dbReference type="SMART" id="SM01347">
    <property type="entry name" value="Mre11_DNA_bind"/>
    <property type="match status" value="1"/>
</dbReference>
<comment type="similarity">
    <text evidence="4 17">Belongs to the MRE11/RAD32 family.</text>
</comment>
<evidence type="ECO:0000256" key="16">
    <source>
        <dbReference type="PIRSR" id="PIRSR000882-1"/>
    </source>
</evidence>
<keyword evidence="6 17" id="KW-0540">Nuclease</keyword>
<evidence type="ECO:0000259" key="19">
    <source>
        <dbReference type="SMART" id="SM01347"/>
    </source>
</evidence>
<dbReference type="NCBIfam" id="TIGR00583">
    <property type="entry name" value="mre11"/>
    <property type="match status" value="1"/>
</dbReference>
<evidence type="ECO:0000256" key="2">
    <source>
        <dbReference type="ARBA" id="ARBA00004123"/>
    </source>
</evidence>
<feature type="region of interest" description="Disordered" evidence="18">
    <location>
        <begin position="565"/>
        <end position="584"/>
    </location>
</feature>
<feature type="region of interest" description="Disordered" evidence="18">
    <location>
        <begin position="376"/>
        <end position="397"/>
    </location>
</feature>
<keyword evidence="7" id="KW-0479">Metal-binding</keyword>
<dbReference type="AlphaFoldDB" id="A0A0X3NQE9"/>
<evidence type="ECO:0000256" key="4">
    <source>
        <dbReference type="ARBA" id="ARBA00009028"/>
    </source>
</evidence>
<dbReference type="InterPro" id="IPR007281">
    <property type="entry name" value="Mre11_DNA-bd"/>
</dbReference>
<dbReference type="GO" id="GO:0006303">
    <property type="term" value="P:double-strand break repair via nonhomologous end joining"/>
    <property type="evidence" value="ECO:0007669"/>
    <property type="project" value="TreeGrafter"/>
</dbReference>
<dbReference type="GO" id="GO:0031573">
    <property type="term" value="P:mitotic intra-S DNA damage checkpoint signaling"/>
    <property type="evidence" value="ECO:0007669"/>
    <property type="project" value="TreeGrafter"/>
</dbReference>
<evidence type="ECO:0000313" key="20">
    <source>
        <dbReference type="EMBL" id="JAP41633.1"/>
    </source>
</evidence>
<dbReference type="PANTHER" id="PTHR10139:SF1">
    <property type="entry name" value="DOUBLE-STRAND BREAK REPAIR PROTEIN MRE11"/>
    <property type="match status" value="1"/>
</dbReference>
<dbReference type="PANTHER" id="PTHR10139">
    <property type="entry name" value="DOUBLE-STRAND BREAK REPAIR PROTEIN MRE11"/>
    <property type="match status" value="1"/>
</dbReference>
<dbReference type="GO" id="GO:0000723">
    <property type="term" value="P:telomere maintenance"/>
    <property type="evidence" value="ECO:0007669"/>
    <property type="project" value="TreeGrafter"/>
</dbReference>
<dbReference type="FunFam" id="3.60.21.10:FF:000011">
    <property type="entry name" value="Double-strand break repair protein"/>
    <property type="match status" value="1"/>
</dbReference>
<keyword evidence="14 17" id="KW-0539">Nucleus</keyword>
<protein>
    <submittedName>
        <fullName evidence="20">Double-strand break repair protein MRE11A</fullName>
    </submittedName>
</protein>
<dbReference type="GO" id="GO:0097552">
    <property type="term" value="P:mitochondrial double-strand break repair via homologous recombination"/>
    <property type="evidence" value="ECO:0007669"/>
    <property type="project" value="TreeGrafter"/>
</dbReference>
<gene>
    <name evidence="20" type="primary">MRE11</name>
    <name evidence="20" type="ORF">TR157421</name>
</gene>
<evidence type="ECO:0000256" key="18">
    <source>
        <dbReference type="SAM" id="MobiDB-lite"/>
    </source>
</evidence>
<dbReference type="GO" id="GO:0000014">
    <property type="term" value="F:single-stranded DNA endodeoxyribonuclease activity"/>
    <property type="evidence" value="ECO:0007669"/>
    <property type="project" value="TreeGrafter"/>
</dbReference>
<dbReference type="Pfam" id="PF00149">
    <property type="entry name" value="Metallophos"/>
    <property type="match status" value="1"/>
</dbReference>
<keyword evidence="5" id="KW-0158">Chromosome</keyword>
<organism evidence="20">
    <name type="scientific">Schistocephalus solidus</name>
    <name type="common">Tapeworm</name>
    <dbReference type="NCBI Taxonomy" id="70667"/>
    <lineage>
        <taxon>Eukaryota</taxon>
        <taxon>Metazoa</taxon>
        <taxon>Spiralia</taxon>
        <taxon>Lophotrochozoa</taxon>
        <taxon>Platyhelminthes</taxon>
        <taxon>Cestoda</taxon>
        <taxon>Eucestoda</taxon>
        <taxon>Diphyllobothriidea</taxon>
        <taxon>Diphyllobothriidae</taxon>
        <taxon>Schistocephalus</taxon>
    </lineage>
</organism>
<keyword evidence="11 17" id="KW-0269">Exonuclease</keyword>
<dbReference type="PIRSF" id="PIRSF000882">
    <property type="entry name" value="DSB_repair_MRE11"/>
    <property type="match status" value="1"/>
</dbReference>
<keyword evidence="9 17" id="KW-0227">DNA damage</keyword>
<accession>A0A0X3NQE9</accession>
<dbReference type="GO" id="GO:0000724">
    <property type="term" value="P:double-strand break repair via homologous recombination"/>
    <property type="evidence" value="ECO:0007669"/>
    <property type="project" value="TreeGrafter"/>
</dbReference>
<dbReference type="GO" id="GO:0030145">
    <property type="term" value="F:manganese ion binding"/>
    <property type="evidence" value="ECO:0007669"/>
    <property type="project" value="InterPro"/>
</dbReference>
<feature type="region of interest" description="Disordered" evidence="18">
    <location>
        <begin position="606"/>
        <end position="686"/>
    </location>
</feature>
<evidence type="ECO:0000256" key="1">
    <source>
        <dbReference type="ARBA" id="ARBA00001936"/>
    </source>
</evidence>
<dbReference type="InterPro" id="IPR003701">
    <property type="entry name" value="Mre11"/>
</dbReference>
<evidence type="ECO:0000256" key="10">
    <source>
        <dbReference type="ARBA" id="ARBA00022801"/>
    </source>
</evidence>
<feature type="compositionally biased region" description="Basic and acidic residues" evidence="18">
    <location>
        <begin position="612"/>
        <end position="622"/>
    </location>
</feature>
<feature type="compositionally biased region" description="Basic and acidic residues" evidence="18">
    <location>
        <begin position="376"/>
        <end position="388"/>
    </location>
</feature>
<comment type="cofactor">
    <cofactor evidence="1">
        <name>Mn(2+)</name>
        <dbReference type="ChEBI" id="CHEBI:29035"/>
    </cofactor>
</comment>
<dbReference type="InterPro" id="IPR004843">
    <property type="entry name" value="Calcineurin-like_PHP"/>
</dbReference>
<dbReference type="CDD" id="cd00840">
    <property type="entry name" value="MPP_Mre11_N"/>
    <property type="match status" value="1"/>
</dbReference>
<evidence type="ECO:0000256" key="15">
    <source>
        <dbReference type="ARBA" id="ARBA00023254"/>
    </source>
</evidence>
<evidence type="ECO:0000256" key="5">
    <source>
        <dbReference type="ARBA" id="ARBA00022454"/>
    </source>
</evidence>
<proteinExistence type="inferred from homology"/>
<dbReference type="EMBL" id="GEEE01021592">
    <property type="protein sequence ID" value="JAP41633.1"/>
    <property type="molecule type" value="Transcribed_RNA"/>
</dbReference>
<dbReference type="GO" id="GO:0042138">
    <property type="term" value="P:meiotic DNA double-strand break formation"/>
    <property type="evidence" value="ECO:0007669"/>
    <property type="project" value="TreeGrafter"/>
</dbReference>
<dbReference type="InterPro" id="IPR041796">
    <property type="entry name" value="Mre11_N"/>
</dbReference>
<keyword evidence="13 17" id="KW-0464">Manganese</keyword>
<evidence type="ECO:0000256" key="13">
    <source>
        <dbReference type="ARBA" id="ARBA00023211"/>
    </source>
</evidence>
<evidence type="ECO:0000256" key="7">
    <source>
        <dbReference type="ARBA" id="ARBA00022723"/>
    </source>
</evidence>
<dbReference type="GO" id="GO:0030870">
    <property type="term" value="C:Mre11 complex"/>
    <property type="evidence" value="ECO:0007669"/>
    <property type="project" value="InterPro"/>
</dbReference>
<feature type="active site" description="Proton donor" evidence="16">
    <location>
        <position position="146"/>
    </location>
</feature>
<dbReference type="SUPFAM" id="SSF56300">
    <property type="entry name" value="Metallo-dependent phosphatases"/>
    <property type="match status" value="1"/>
</dbReference>
<keyword evidence="15 17" id="KW-0469">Meiosis</keyword>
<dbReference type="GO" id="GO:0035861">
    <property type="term" value="C:site of double-strand break"/>
    <property type="evidence" value="ECO:0007669"/>
    <property type="project" value="TreeGrafter"/>
</dbReference>
<dbReference type="Gene3D" id="3.30.110.110">
    <property type="entry name" value="Mre11, capping domain"/>
    <property type="match status" value="1"/>
</dbReference>
<evidence type="ECO:0000256" key="14">
    <source>
        <dbReference type="ARBA" id="ARBA00023242"/>
    </source>
</evidence>
<evidence type="ECO:0000256" key="17">
    <source>
        <dbReference type="RuleBase" id="RU003447"/>
    </source>
</evidence>
<feature type="non-terminal residue" evidence="20">
    <location>
        <position position="699"/>
    </location>
</feature>